<evidence type="ECO:0000313" key="2">
    <source>
        <dbReference type="Proteomes" id="UP000236291"/>
    </source>
</evidence>
<gene>
    <name evidence="1" type="ORF">L195_g064601</name>
</gene>
<sequence>SKNADKSPTISEMVAEKSTHVVPEKDVMPNVETSLNQPEEVETADRETMKEAAVEKDVETIVTTSESS</sequence>
<accession>A0A2K3KU55</accession>
<name>A0A2K3KU55_TRIPR</name>
<dbReference type="Proteomes" id="UP000236291">
    <property type="component" value="Unassembled WGS sequence"/>
</dbReference>
<comment type="caution">
    <text evidence="1">The sequence shown here is derived from an EMBL/GenBank/DDBJ whole genome shotgun (WGS) entry which is preliminary data.</text>
</comment>
<dbReference type="AlphaFoldDB" id="A0A2K3KU55"/>
<organism evidence="1 2">
    <name type="scientific">Trifolium pratense</name>
    <name type="common">Red clover</name>
    <dbReference type="NCBI Taxonomy" id="57577"/>
    <lineage>
        <taxon>Eukaryota</taxon>
        <taxon>Viridiplantae</taxon>
        <taxon>Streptophyta</taxon>
        <taxon>Embryophyta</taxon>
        <taxon>Tracheophyta</taxon>
        <taxon>Spermatophyta</taxon>
        <taxon>Magnoliopsida</taxon>
        <taxon>eudicotyledons</taxon>
        <taxon>Gunneridae</taxon>
        <taxon>Pentapetalae</taxon>
        <taxon>rosids</taxon>
        <taxon>fabids</taxon>
        <taxon>Fabales</taxon>
        <taxon>Fabaceae</taxon>
        <taxon>Papilionoideae</taxon>
        <taxon>50 kb inversion clade</taxon>
        <taxon>NPAAA clade</taxon>
        <taxon>Hologalegina</taxon>
        <taxon>IRL clade</taxon>
        <taxon>Trifolieae</taxon>
        <taxon>Trifolium</taxon>
    </lineage>
</organism>
<reference evidence="1 2" key="1">
    <citation type="journal article" date="2014" name="Am. J. Bot.">
        <title>Genome assembly and annotation for red clover (Trifolium pratense; Fabaceae).</title>
        <authorList>
            <person name="Istvanek J."/>
            <person name="Jaros M."/>
            <person name="Krenek A."/>
            <person name="Repkova J."/>
        </authorList>
    </citation>
    <scope>NUCLEOTIDE SEQUENCE [LARGE SCALE GENOMIC DNA]</scope>
    <source>
        <strain evidence="2">cv. Tatra</strain>
        <tissue evidence="1">Young leaves</tissue>
    </source>
</reference>
<feature type="non-terminal residue" evidence="1">
    <location>
        <position position="68"/>
    </location>
</feature>
<proteinExistence type="predicted"/>
<protein>
    <submittedName>
        <fullName evidence="1">Uncharacterized protein</fullName>
    </submittedName>
</protein>
<dbReference type="EMBL" id="ASHM01258018">
    <property type="protein sequence ID" value="PNX69806.1"/>
    <property type="molecule type" value="Genomic_DNA"/>
</dbReference>
<evidence type="ECO:0000313" key="1">
    <source>
        <dbReference type="EMBL" id="PNX69806.1"/>
    </source>
</evidence>
<feature type="non-terminal residue" evidence="1">
    <location>
        <position position="1"/>
    </location>
</feature>
<reference evidence="1 2" key="2">
    <citation type="journal article" date="2017" name="Front. Plant Sci.">
        <title>Gene Classification and Mining of Molecular Markers Useful in Red Clover (Trifolium pratense) Breeding.</title>
        <authorList>
            <person name="Istvanek J."/>
            <person name="Dluhosova J."/>
            <person name="Dluhos P."/>
            <person name="Patkova L."/>
            <person name="Nedelnik J."/>
            <person name="Repkova J."/>
        </authorList>
    </citation>
    <scope>NUCLEOTIDE SEQUENCE [LARGE SCALE GENOMIC DNA]</scope>
    <source>
        <strain evidence="2">cv. Tatra</strain>
        <tissue evidence="1">Young leaves</tissue>
    </source>
</reference>